<dbReference type="EMBL" id="JYDQ01000066">
    <property type="protein sequence ID" value="KRY17177.1"/>
    <property type="molecule type" value="Genomic_DNA"/>
</dbReference>
<name>A0A0V0ZYG5_9BILA</name>
<organism evidence="1 2">
    <name type="scientific">Trichinella patagoniensis</name>
    <dbReference type="NCBI Taxonomy" id="990121"/>
    <lineage>
        <taxon>Eukaryota</taxon>
        <taxon>Metazoa</taxon>
        <taxon>Ecdysozoa</taxon>
        <taxon>Nematoda</taxon>
        <taxon>Enoplea</taxon>
        <taxon>Dorylaimia</taxon>
        <taxon>Trichinellida</taxon>
        <taxon>Trichinellidae</taxon>
        <taxon>Trichinella</taxon>
    </lineage>
</organism>
<comment type="caution">
    <text evidence="1">The sequence shown here is derived from an EMBL/GenBank/DDBJ whole genome shotgun (WGS) entry which is preliminary data.</text>
</comment>
<reference evidence="1 2" key="1">
    <citation type="submission" date="2015-01" db="EMBL/GenBank/DDBJ databases">
        <title>Evolution of Trichinella species and genotypes.</title>
        <authorList>
            <person name="Korhonen P.K."/>
            <person name="Edoardo P."/>
            <person name="Giuseppe L.R."/>
            <person name="Gasser R.B."/>
        </authorList>
    </citation>
    <scope>NUCLEOTIDE SEQUENCE [LARGE SCALE GENOMIC DNA]</scope>
    <source>
        <strain evidence="1">ISS2496</strain>
    </source>
</reference>
<protein>
    <submittedName>
        <fullName evidence="1">Uncharacterized protein</fullName>
    </submittedName>
</protein>
<accession>A0A0V0ZYG5</accession>
<dbReference type="AlphaFoldDB" id="A0A0V0ZYG5"/>
<evidence type="ECO:0000313" key="2">
    <source>
        <dbReference type="Proteomes" id="UP000054783"/>
    </source>
</evidence>
<proteinExistence type="predicted"/>
<sequence length="34" mass="3919">MPQSTLFVFSCSVQCSVNNTRYVVNYNSALLYRL</sequence>
<keyword evidence="2" id="KW-1185">Reference proteome</keyword>
<dbReference type="Proteomes" id="UP000054783">
    <property type="component" value="Unassembled WGS sequence"/>
</dbReference>
<gene>
    <name evidence="1" type="ORF">T12_9617</name>
</gene>
<evidence type="ECO:0000313" key="1">
    <source>
        <dbReference type="EMBL" id="KRY17177.1"/>
    </source>
</evidence>